<evidence type="ECO:0000256" key="11">
    <source>
        <dbReference type="RuleBase" id="RU000634"/>
    </source>
</evidence>
<proteinExistence type="inferred from homology"/>
<dbReference type="GO" id="GO:0016192">
    <property type="term" value="P:vesicle-mediated transport"/>
    <property type="evidence" value="ECO:0007669"/>
    <property type="project" value="UniProtKB-KW"/>
</dbReference>
<dbReference type="EMBL" id="KI925140">
    <property type="protein sequence ID" value="ETW16764.1"/>
    <property type="molecule type" value="Genomic_DNA"/>
</dbReference>
<evidence type="ECO:0000256" key="7">
    <source>
        <dbReference type="ARBA" id="ARBA00022927"/>
    </source>
</evidence>
<feature type="transmembrane region" description="Helical" evidence="11">
    <location>
        <begin position="153"/>
        <end position="171"/>
    </location>
</feature>
<evidence type="ECO:0000256" key="8">
    <source>
        <dbReference type="ARBA" id="ARBA00022989"/>
    </source>
</evidence>
<evidence type="ECO:0000256" key="9">
    <source>
        <dbReference type="ARBA" id="ARBA00023136"/>
    </source>
</evidence>
<dbReference type="AlphaFoldDB" id="A0A024V2R6"/>
<dbReference type="PRINTS" id="PR00660">
    <property type="entry name" value="ERLUMENR"/>
</dbReference>
<dbReference type="OrthoDB" id="7694678at2759"/>
<feature type="transmembrane region" description="Helical" evidence="11">
    <location>
        <begin position="62"/>
        <end position="79"/>
    </location>
</feature>
<evidence type="ECO:0000256" key="3">
    <source>
        <dbReference type="ARBA" id="ARBA00022448"/>
    </source>
</evidence>
<reference evidence="12 13" key="2">
    <citation type="submission" date="2013-02" db="EMBL/GenBank/DDBJ databases">
        <title>The Genome Sequence of Plasmodium falciparum Vietnam Oak-Knoll (FVO).</title>
        <authorList>
            <consortium name="The Broad Institute Genome Sequencing Platform"/>
            <consortium name="The Broad Institute Genome Sequencing Center for Infectious Disease"/>
            <person name="Neafsey D."/>
            <person name="Cheeseman I."/>
            <person name="Volkman S."/>
            <person name="Adams J."/>
            <person name="Walker B."/>
            <person name="Young S.K."/>
            <person name="Zeng Q."/>
            <person name="Gargeya S."/>
            <person name="Fitzgerald M."/>
            <person name="Haas B."/>
            <person name="Abouelleil A."/>
            <person name="Alvarado L."/>
            <person name="Arachchi H.M."/>
            <person name="Berlin A.M."/>
            <person name="Chapman S.B."/>
            <person name="Dewar J."/>
            <person name="Goldberg J."/>
            <person name="Griggs A."/>
            <person name="Gujja S."/>
            <person name="Hansen M."/>
            <person name="Howarth C."/>
            <person name="Imamovic A."/>
            <person name="Larimer J."/>
            <person name="McCowan C."/>
            <person name="Murphy C."/>
            <person name="Neiman D."/>
            <person name="Pearson M."/>
            <person name="Priest M."/>
            <person name="Roberts A."/>
            <person name="Saif S."/>
            <person name="Shea T."/>
            <person name="Sisk P."/>
            <person name="Sykes S."/>
            <person name="Wortman J."/>
            <person name="Nusbaum C."/>
            <person name="Birren B."/>
        </authorList>
    </citation>
    <scope>NUCLEOTIDE SEQUENCE [LARGE SCALE GENOMIC DNA]</scope>
    <source>
        <strain evidence="13">Vietnam Oak-Knoll (FVO)</strain>
    </source>
</reference>
<comment type="subcellular location">
    <subcellularLocation>
        <location evidence="1 11">Endoplasmic reticulum membrane</location>
        <topology evidence="1 11">Multi-pass membrane protein</topology>
    </subcellularLocation>
</comment>
<keyword evidence="6" id="KW-0931">ER-Golgi transport</keyword>
<evidence type="ECO:0000313" key="12">
    <source>
        <dbReference type="EMBL" id="ETW16764.1"/>
    </source>
</evidence>
<dbReference type="GO" id="GO:0005789">
    <property type="term" value="C:endoplasmic reticulum membrane"/>
    <property type="evidence" value="ECO:0007669"/>
    <property type="project" value="UniProtKB-SubCell"/>
</dbReference>
<keyword evidence="9 11" id="KW-0472">Membrane</keyword>
<gene>
    <name evidence="12" type="ORF">PFFVO_04426</name>
</gene>
<evidence type="ECO:0000256" key="2">
    <source>
        <dbReference type="ARBA" id="ARBA00010120"/>
    </source>
</evidence>
<dbReference type="PANTHER" id="PTHR10585">
    <property type="entry name" value="ER LUMEN PROTEIN RETAINING RECEPTOR"/>
    <property type="match status" value="1"/>
</dbReference>
<dbReference type="GO" id="GO:0015031">
    <property type="term" value="P:protein transport"/>
    <property type="evidence" value="ECO:0007669"/>
    <property type="project" value="UniProtKB-KW"/>
</dbReference>
<name>A0A024V2R6_PLAFA</name>
<organism evidence="12 13">
    <name type="scientific">Plasmodium falciparum Vietnam Oak-Knoll</name>
    <name type="common">FVO</name>
    <dbReference type="NCBI Taxonomy" id="1036723"/>
    <lineage>
        <taxon>Eukaryota</taxon>
        <taxon>Sar</taxon>
        <taxon>Alveolata</taxon>
        <taxon>Apicomplexa</taxon>
        <taxon>Aconoidasida</taxon>
        <taxon>Haemosporida</taxon>
        <taxon>Plasmodiidae</taxon>
        <taxon>Plasmodium</taxon>
        <taxon>Plasmodium (Laverania)</taxon>
    </lineage>
</organism>
<dbReference type="GO" id="GO:0046923">
    <property type="term" value="F:ER retention sequence binding"/>
    <property type="evidence" value="ECO:0007669"/>
    <property type="project" value="InterPro"/>
</dbReference>
<dbReference type="Pfam" id="PF00810">
    <property type="entry name" value="ER_lumen_recept"/>
    <property type="match status" value="1"/>
</dbReference>
<evidence type="ECO:0000313" key="13">
    <source>
        <dbReference type="Proteomes" id="UP000030690"/>
    </source>
</evidence>
<sequence>MNIFRLIGDILHLVSMYILIMKLKKSKNCIGISCRMQELYLIVFLCRYIDLFFVFVSFYNTVMKITFILTIAYTIYLIRLKLPISQTYNRKVDNFKSEKYLIPPCLVLSLLTCKTYNLYNILWSFSIWLESVAILPQLVLLEKQREVENITSHYVITMGLYRAFYILNWIYRYFFDDKPYINVVGWIGGLIQTLLYIDFFYYFALAKWYGKKLVLPFNGEV</sequence>
<feature type="transmembrane region" description="Helical" evidence="11">
    <location>
        <begin position="183"/>
        <end position="203"/>
    </location>
</feature>
<dbReference type="PROSITE" id="PS00952">
    <property type="entry name" value="ER_LUMEN_RECEPTOR_2"/>
    <property type="match status" value="1"/>
</dbReference>
<keyword evidence="8 11" id="KW-1133">Transmembrane helix</keyword>
<evidence type="ECO:0000256" key="10">
    <source>
        <dbReference type="ARBA" id="ARBA00023170"/>
    </source>
</evidence>
<keyword evidence="5 11" id="KW-0256">Endoplasmic reticulum</keyword>
<comment type="caution">
    <text evidence="11">Lacks conserved residue(s) required for the propagation of feature annotation.</text>
</comment>
<keyword evidence="10 11" id="KW-0675">Receptor</keyword>
<dbReference type="PROSITE" id="PS00951">
    <property type="entry name" value="ER_LUMEN_RECEPTOR_1"/>
    <property type="match status" value="1"/>
</dbReference>
<dbReference type="Proteomes" id="UP000030690">
    <property type="component" value="Unassembled WGS sequence"/>
</dbReference>
<feature type="transmembrane region" description="Helical" evidence="11">
    <location>
        <begin position="125"/>
        <end position="141"/>
    </location>
</feature>
<evidence type="ECO:0000256" key="4">
    <source>
        <dbReference type="ARBA" id="ARBA00022692"/>
    </source>
</evidence>
<keyword evidence="3 11" id="KW-0813">Transport</keyword>
<dbReference type="GO" id="GO:0006621">
    <property type="term" value="P:protein retention in ER lumen"/>
    <property type="evidence" value="ECO:0007669"/>
    <property type="project" value="InterPro"/>
</dbReference>
<accession>A0A024V2R6</accession>
<reference evidence="12 13" key="1">
    <citation type="submission" date="2013-02" db="EMBL/GenBank/DDBJ databases">
        <title>The Genome Annotation of Plasmodium falciparum Vietnam Oak-Knoll (FVO).</title>
        <authorList>
            <consortium name="The Broad Institute Genome Sequencing Platform"/>
            <consortium name="The Broad Institute Genome Sequencing Center for Infectious Disease"/>
            <person name="Neafsey D."/>
            <person name="Hoffman S."/>
            <person name="Volkman S."/>
            <person name="Rosenthal P."/>
            <person name="Walker B."/>
            <person name="Young S.K."/>
            <person name="Zeng Q."/>
            <person name="Gargeya S."/>
            <person name="Fitzgerald M."/>
            <person name="Haas B."/>
            <person name="Abouelleil A."/>
            <person name="Allen A.W."/>
            <person name="Alvarado L."/>
            <person name="Arachchi H.M."/>
            <person name="Berlin A.M."/>
            <person name="Chapman S.B."/>
            <person name="Gainer-Dewar J."/>
            <person name="Goldberg J."/>
            <person name="Griggs A."/>
            <person name="Gujja S."/>
            <person name="Hansen M."/>
            <person name="Howarth C."/>
            <person name="Imamovic A."/>
            <person name="Ireland A."/>
            <person name="Larimer J."/>
            <person name="McCowan C."/>
            <person name="Murphy C."/>
            <person name="Pearson M."/>
            <person name="Poon T.W."/>
            <person name="Priest M."/>
            <person name="Roberts A."/>
            <person name="Saif S."/>
            <person name="Shea T."/>
            <person name="Sisk P."/>
            <person name="Sykes S."/>
            <person name="Wortman J."/>
            <person name="Nusbaum C."/>
            <person name="Birren B."/>
        </authorList>
    </citation>
    <scope>NUCLEOTIDE SEQUENCE [LARGE SCALE GENOMIC DNA]</scope>
    <source>
        <strain evidence="13">Vietnam Oak-Knoll (FVO)</strain>
    </source>
</reference>
<dbReference type="SMR" id="A0A024V2R6"/>
<comment type="similarity">
    <text evidence="2 11">Belongs to the ERD2 family.</text>
</comment>
<keyword evidence="7 11" id="KW-0653">Protein transport</keyword>
<keyword evidence="4 11" id="KW-0812">Transmembrane</keyword>
<evidence type="ECO:0000256" key="5">
    <source>
        <dbReference type="ARBA" id="ARBA00022824"/>
    </source>
</evidence>
<evidence type="ECO:0000256" key="6">
    <source>
        <dbReference type="ARBA" id="ARBA00022892"/>
    </source>
</evidence>
<protein>
    <recommendedName>
        <fullName evidence="11">ER lumen protein-retaining receptor</fullName>
    </recommendedName>
</protein>
<dbReference type="InterPro" id="IPR000133">
    <property type="entry name" value="ER_ret_rcpt"/>
</dbReference>
<evidence type="ECO:0000256" key="1">
    <source>
        <dbReference type="ARBA" id="ARBA00004477"/>
    </source>
</evidence>